<evidence type="ECO:0000256" key="4">
    <source>
        <dbReference type="SAM" id="MobiDB-lite"/>
    </source>
</evidence>
<feature type="region of interest" description="Disordered" evidence="4">
    <location>
        <begin position="403"/>
        <end position="440"/>
    </location>
</feature>
<feature type="region of interest" description="Disordered" evidence="4">
    <location>
        <begin position="233"/>
        <end position="254"/>
    </location>
</feature>
<feature type="compositionally biased region" description="Gly residues" evidence="4">
    <location>
        <begin position="579"/>
        <end position="589"/>
    </location>
</feature>
<dbReference type="AlphaFoldDB" id="A0ABD3MIX6"/>
<evidence type="ECO:0000313" key="6">
    <source>
        <dbReference type="EMBL" id="KAL3764045.1"/>
    </source>
</evidence>
<evidence type="ECO:0000259" key="5">
    <source>
        <dbReference type="Pfam" id="PF01416"/>
    </source>
</evidence>
<keyword evidence="7" id="KW-1185">Reference proteome</keyword>
<dbReference type="InterPro" id="IPR020095">
    <property type="entry name" value="PsdUridine_synth_TruA_C"/>
</dbReference>
<keyword evidence="2" id="KW-0819">tRNA processing</keyword>
<gene>
    <name evidence="6" type="ORF">ACHAW5_003994</name>
</gene>
<dbReference type="Pfam" id="PF01416">
    <property type="entry name" value="PseudoU_synth_1"/>
    <property type="match status" value="1"/>
</dbReference>
<proteinExistence type="inferred from homology"/>
<dbReference type="InterPro" id="IPR001406">
    <property type="entry name" value="PsdUridine_synth_TruA"/>
</dbReference>
<feature type="domain" description="Pseudouridine synthase I TruA alpha/beta" evidence="5">
    <location>
        <begin position="363"/>
        <end position="509"/>
    </location>
</feature>
<feature type="compositionally biased region" description="Low complexity" evidence="4">
    <location>
        <begin position="427"/>
        <end position="437"/>
    </location>
</feature>
<feature type="region of interest" description="Disordered" evidence="4">
    <location>
        <begin position="663"/>
        <end position="684"/>
    </location>
</feature>
<name>A0ABD3MIX6_9STRA</name>
<comment type="caution">
    <text evidence="6">The sequence shown here is derived from an EMBL/GenBank/DDBJ whole genome shotgun (WGS) entry which is preliminary data.</text>
</comment>
<sequence>MTTTAEAEASGSFLDRVDSLDPSIVVSAFVRLVTSGKVSIDDAEEAMTTTTTMASMAPPPPTTSGEARPALTTNDARARTTTTMSMSSSSSSSSGEKMKTKALRRRSTTTTANCRTRHVALQFSYDGTRYSGFAQNVGVTGDDSVERVLFDALEKTRLLVVPSDEGEEEEEEEGGENEEGGRGGGGGGVAKKTTTKAKAMDARAASGYSRCGRTDRGVHAHGQVVALRLRSAFPPGTTTTTTRRRRATPVTTTKNHYEEEDDDDIVVAVDDDSLPRNSLDGLECLVPSSEEGGRPTAFVSKTIVERDYPRVLNGVLPPDVRVLGWCPVSDDFSARFSCSSRTYRYYFPRRYLDLRSMSVGLRYMMGRHDFRNLCKMNCEQVYNFERVLVRGRVVSPQISYDVHADTDDINDDDDDDDASVPRWEEGSSSSSSSSSSVPPSPRDMCHVEIVGQAFLWHQIRCIMSVLFYVGRGLESPTLVRSLLDVKSNPAKPSYDMASESALVLHRCEYANLNFGRTVRNLWDVTKALERRWEDHAIAAERARDALDSLRSGTEVRWTDLMEFVEKIADGRGRKRARGDGGGGGGGGGGDVRRELLLRRGDADVLSWGSAVDIIEGTLGVRPHPPNGGGAGHVQKGQTETSVHVPIMERSRGTTYEEKVRSILAGGGDGAGGDRLGGSRRKERYEENVIRKRKTTEEDAAFYNHKLQQGGSGI</sequence>
<dbReference type="SUPFAM" id="SSF55120">
    <property type="entry name" value="Pseudouridine synthase"/>
    <property type="match status" value="1"/>
</dbReference>
<feature type="compositionally biased region" description="Acidic residues" evidence="4">
    <location>
        <begin position="164"/>
        <end position="178"/>
    </location>
</feature>
<dbReference type="EMBL" id="JALLAZ020001782">
    <property type="protein sequence ID" value="KAL3764045.1"/>
    <property type="molecule type" value="Genomic_DNA"/>
</dbReference>
<dbReference type="Gene3D" id="3.30.70.660">
    <property type="entry name" value="Pseudouridine synthase I, catalytic domain, C-terminal subdomain"/>
    <property type="match status" value="1"/>
</dbReference>
<feature type="region of interest" description="Disordered" evidence="4">
    <location>
        <begin position="161"/>
        <end position="210"/>
    </location>
</feature>
<dbReference type="Gene3D" id="3.30.70.580">
    <property type="entry name" value="Pseudouridine synthase I, catalytic domain, N-terminal subdomain"/>
    <property type="match status" value="1"/>
</dbReference>
<dbReference type="PANTHER" id="PTHR11142:SF5">
    <property type="entry name" value="TRNA PSEUDOURIDINE(38_39) SYNTHASE"/>
    <property type="match status" value="1"/>
</dbReference>
<evidence type="ECO:0000256" key="3">
    <source>
        <dbReference type="ARBA" id="ARBA00023235"/>
    </source>
</evidence>
<accession>A0ABD3MIX6</accession>
<feature type="region of interest" description="Disordered" evidence="4">
    <location>
        <begin position="76"/>
        <end position="113"/>
    </location>
</feature>
<feature type="compositionally biased region" description="Low complexity" evidence="4">
    <location>
        <begin position="76"/>
        <end position="94"/>
    </location>
</feature>
<keyword evidence="3" id="KW-0413">Isomerase</keyword>
<dbReference type="InterPro" id="IPR020097">
    <property type="entry name" value="PsdUridine_synth_TruA_a/b_dom"/>
</dbReference>
<organism evidence="6 7">
    <name type="scientific">Stephanodiscus triporus</name>
    <dbReference type="NCBI Taxonomy" id="2934178"/>
    <lineage>
        <taxon>Eukaryota</taxon>
        <taxon>Sar</taxon>
        <taxon>Stramenopiles</taxon>
        <taxon>Ochrophyta</taxon>
        <taxon>Bacillariophyta</taxon>
        <taxon>Coscinodiscophyceae</taxon>
        <taxon>Thalassiosirophycidae</taxon>
        <taxon>Stephanodiscales</taxon>
        <taxon>Stephanodiscaceae</taxon>
        <taxon>Stephanodiscus</taxon>
    </lineage>
</organism>
<feature type="compositionally biased region" description="Acidic residues" evidence="4">
    <location>
        <begin position="407"/>
        <end position="418"/>
    </location>
</feature>
<dbReference type="InterPro" id="IPR020103">
    <property type="entry name" value="PsdUridine_synth_cat_dom_sf"/>
</dbReference>
<reference evidence="6 7" key="1">
    <citation type="submission" date="2024-10" db="EMBL/GenBank/DDBJ databases">
        <title>Updated reference genomes for cyclostephanoid diatoms.</title>
        <authorList>
            <person name="Roberts W.R."/>
            <person name="Alverson A.J."/>
        </authorList>
    </citation>
    <scope>NUCLEOTIDE SEQUENCE [LARGE SCALE GENOMIC DNA]</scope>
    <source>
        <strain evidence="6 7">AJA276-08</strain>
    </source>
</reference>
<feature type="region of interest" description="Disordered" evidence="4">
    <location>
        <begin position="571"/>
        <end position="590"/>
    </location>
</feature>
<dbReference type="InterPro" id="IPR020094">
    <property type="entry name" value="TruA/RsuA/RluB/E/F_N"/>
</dbReference>
<dbReference type="Proteomes" id="UP001530315">
    <property type="component" value="Unassembled WGS sequence"/>
</dbReference>
<protein>
    <recommendedName>
        <fullName evidence="5">Pseudouridine synthase I TruA alpha/beta domain-containing protein</fullName>
    </recommendedName>
</protein>
<feature type="compositionally biased region" description="Gly residues" evidence="4">
    <location>
        <begin position="664"/>
        <end position="675"/>
    </location>
</feature>
<evidence type="ECO:0000313" key="7">
    <source>
        <dbReference type="Proteomes" id="UP001530315"/>
    </source>
</evidence>
<dbReference type="PANTHER" id="PTHR11142">
    <property type="entry name" value="PSEUDOURIDYLATE SYNTHASE"/>
    <property type="match status" value="1"/>
</dbReference>
<evidence type="ECO:0000256" key="1">
    <source>
        <dbReference type="ARBA" id="ARBA00009375"/>
    </source>
</evidence>
<dbReference type="GO" id="GO:0016853">
    <property type="term" value="F:isomerase activity"/>
    <property type="evidence" value="ECO:0007669"/>
    <property type="project" value="UniProtKB-KW"/>
</dbReference>
<dbReference type="GO" id="GO:0008033">
    <property type="term" value="P:tRNA processing"/>
    <property type="evidence" value="ECO:0007669"/>
    <property type="project" value="UniProtKB-KW"/>
</dbReference>
<evidence type="ECO:0000256" key="2">
    <source>
        <dbReference type="ARBA" id="ARBA00022694"/>
    </source>
</evidence>
<comment type="similarity">
    <text evidence="1">Belongs to the tRNA pseudouridine synthase TruA family.</text>
</comment>
<dbReference type="HAMAP" id="MF_00171">
    <property type="entry name" value="TruA"/>
    <property type="match status" value="1"/>
</dbReference>